<keyword evidence="3" id="KW-1185">Reference proteome</keyword>
<protein>
    <recommendedName>
        <fullName evidence="1">F-box associated beta-propeller type 3 domain-containing protein</fullName>
    </recommendedName>
</protein>
<name>A0AAD4S6I5_9MAGN</name>
<dbReference type="Pfam" id="PF08268">
    <property type="entry name" value="FBA_3"/>
    <property type="match status" value="1"/>
</dbReference>
<dbReference type="InterPro" id="IPR013187">
    <property type="entry name" value="F-box-assoc_dom_typ3"/>
</dbReference>
<sequence>MDEKCFLLADIIECENQVATTKAVIHTIRNTVANEFNYKLLLGPVNGLICFVDWEVKNSYFSISNFYIRIFNVSTREITPWLKSSFLREEKGEHWGSREVTSKCFQLGFDPVTKETKLVGVWSIRKKHCNAYFVCEVLTLGSNTWRRIDNVPLYSIQSNSAYLNGSIYWRSNKPEFDNADAEDANPKFIVAFDVGSEKFRVIPVPSFMVDKFYRLRWFDLFVMDERLAFFSWESRFFAKLWILQDEHDRVTSTTGATTDSDIRWTEEIISIPSNLSFDLIICQAIPGTNQIILQCHVSQLVEFVAAYSYSRQTKVFKKIEIGGLSSIPEIRFPYLFTVFVESLYPVQKLQQIATTTDP</sequence>
<dbReference type="NCBIfam" id="TIGR01640">
    <property type="entry name" value="F_box_assoc_1"/>
    <property type="match status" value="1"/>
</dbReference>
<gene>
    <name evidence="2" type="ORF">MKW98_022508</name>
</gene>
<proteinExistence type="predicted"/>
<reference evidence="2" key="1">
    <citation type="submission" date="2022-04" db="EMBL/GenBank/DDBJ databases">
        <title>A functionally conserved STORR gene fusion in Papaver species that diverged 16.8 million years ago.</title>
        <authorList>
            <person name="Catania T."/>
        </authorList>
    </citation>
    <scope>NUCLEOTIDE SEQUENCE</scope>
    <source>
        <strain evidence="2">S-188037</strain>
    </source>
</reference>
<dbReference type="PANTHER" id="PTHR31111">
    <property type="entry name" value="BNAA05G37150D PROTEIN-RELATED"/>
    <property type="match status" value="1"/>
</dbReference>
<dbReference type="AlphaFoldDB" id="A0AAD4S6I5"/>
<evidence type="ECO:0000313" key="3">
    <source>
        <dbReference type="Proteomes" id="UP001202328"/>
    </source>
</evidence>
<dbReference type="EMBL" id="JAJJMB010013968">
    <property type="protein sequence ID" value="KAI3864463.1"/>
    <property type="molecule type" value="Genomic_DNA"/>
</dbReference>
<feature type="domain" description="F-box associated beta-propeller type 3" evidence="1">
    <location>
        <begin position="24"/>
        <end position="325"/>
    </location>
</feature>
<comment type="caution">
    <text evidence="2">The sequence shown here is derived from an EMBL/GenBank/DDBJ whole genome shotgun (WGS) entry which is preliminary data.</text>
</comment>
<accession>A0AAD4S6I5</accession>
<dbReference type="PANTHER" id="PTHR31111:SF138">
    <property type="entry name" value="F-BOX ASSOCIATED DOMAIN-CONTAINING PROTEIN"/>
    <property type="match status" value="1"/>
</dbReference>
<dbReference type="InterPro" id="IPR017451">
    <property type="entry name" value="F-box-assoc_interact_dom"/>
</dbReference>
<evidence type="ECO:0000259" key="1">
    <source>
        <dbReference type="Pfam" id="PF08268"/>
    </source>
</evidence>
<evidence type="ECO:0000313" key="2">
    <source>
        <dbReference type="EMBL" id="KAI3864463.1"/>
    </source>
</evidence>
<organism evidence="2 3">
    <name type="scientific">Papaver atlanticum</name>
    <dbReference type="NCBI Taxonomy" id="357466"/>
    <lineage>
        <taxon>Eukaryota</taxon>
        <taxon>Viridiplantae</taxon>
        <taxon>Streptophyta</taxon>
        <taxon>Embryophyta</taxon>
        <taxon>Tracheophyta</taxon>
        <taxon>Spermatophyta</taxon>
        <taxon>Magnoliopsida</taxon>
        <taxon>Ranunculales</taxon>
        <taxon>Papaveraceae</taxon>
        <taxon>Papaveroideae</taxon>
        <taxon>Papaver</taxon>
    </lineage>
</organism>
<dbReference type="Proteomes" id="UP001202328">
    <property type="component" value="Unassembled WGS sequence"/>
</dbReference>